<evidence type="ECO:0000313" key="3">
    <source>
        <dbReference type="EMBL" id="HIV00923.1"/>
    </source>
</evidence>
<organism evidence="3 4">
    <name type="scientific">Candidatus Stercoripulliclostridium merdipullorum</name>
    <dbReference type="NCBI Taxonomy" id="2840952"/>
    <lineage>
        <taxon>Bacteria</taxon>
        <taxon>Bacillati</taxon>
        <taxon>Bacillota</taxon>
        <taxon>Clostridia</taxon>
        <taxon>Eubacteriales</taxon>
        <taxon>Candidatus Stercoripulliclostridium</taxon>
    </lineage>
</organism>
<dbReference type="Pfam" id="PF12773">
    <property type="entry name" value="DZR"/>
    <property type="match status" value="1"/>
</dbReference>
<sequence length="396" mass="42698">MAKCKSCGAVNPDGNRFCSRCGTRFPSEADNALNAALQSAETEFEQASMMTLDRSRITYVCELCGTVNRIDQEKCARCGKPRPRSEYVAALKKIKESETYRKEAAVALPQEEAPSVQTPMEEPVDRSDNGQMTLYRFEPDAMQQGAPVVQPFVVVPYVNPHQPVLQYQPQQAYRFEPYTPAEADAIRNADEAYRNGAPATPDQLNELRNKKLEELRKLDAELASLENAVPEKVDYLRGARKVRIVSTVSAVFGILFVVLSLLLSMGKGSGIEVLKSLGNCLDGAMGLSVGVTSQAYDYVGALSFLAPCGLIAALIAAVVSVIIDVVKIFSGRSAHRNFVGSAIVTAGSVVMFAGLAITDVDLFAAFPIGAIVAVVLGIALIVVAAFVPVNNRRKEA</sequence>
<accession>A0A9D1SXR1</accession>
<keyword evidence="1" id="KW-0472">Membrane</keyword>
<proteinExistence type="predicted"/>
<dbReference type="EMBL" id="DVOH01000059">
    <property type="protein sequence ID" value="HIV00923.1"/>
    <property type="molecule type" value="Genomic_DNA"/>
</dbReference>
<evidence type="ECO:0000313" key="4">
    <source>
        <dbReference type="Proteomes" id="UP000886891"/>
    </source>
</evidence>
<gene>
    <name evidence="3" type="ORF">IAB14_07420</name>
</gene>
<dbReference type="AlphaFoldDB" id="A0A9D1SXR1"/>
<feature type="transmembrane region" description="Helical" evidence="1">
    <location>
        <begin position="304"/>
        <end position="326"/>
    </location>
</feature>
<dbReference type="Proteomes" id="UP000886891">
    <property type="component" value="Unassembled WGS sequence"/>
</dbReference>
<keyword evidence="1" id="KW-1133">Transmembrane helix</keyword>
<feature type="transmembrane region" description="Helical" evidence="1">
    <location>
        <begin position="338"/>
        <end position="357"/>
    </location>
</feature>
<protein>
    <submittedName>
        <fullName evidence="3">Zinc ribbon domain-containing protein</fullName>
    </submittedName>
</protein>
<dbReference type="InterPro" id="IPR025874">
    <property type="entry name" value="DZR"/>
</dbReference>
<reference evidence="3" key="2">
    <citation type="journal article" date="2021" name="PeerJ">
        <title>Extensive microbial diversity within the chicken gut microbiome revealed by metagenomics and culture.</title>
        <authorList>
            <person name="Gilroy R."/>
            <person name="Ravi A."/>
            <person name="Getino M."/>
            <person name="Pursley I."/>
            <person name="Horton D.L."/>
            <person name="Alikhan N.F."/>
            <person name="Baker D."/>
            <person name="Gharbi K."/>
            <person name="Hall N."/>
            <person name="Watson M."/>
            <person name="Adriaenssens E.M."/>
            <person name="Foster-Nyarko E."/>
            <person name="Jarju S."/>
            <person name="Secka A."/>
            <person name="Antonio M."/>
            <person name="Oren A."/>
            <person name="Chaudhuri R.R."/>
            <person name="La Ragione R."/>
            <person name="Hildebrand F."/>
            <person name="Pallen M.J."/>
        </authorList>
    </citation>
    <scope>NUCLEOTIDE SEQUENCE</scope>
    <source>
        <strain evidence="3">23406</strain>
    </source>
</reference>
<name>A0A9D1SXR1_9FIRM</name>
<evidence type="ECO:0000256" key="1">
    <source>
        <dbReference type="SAM" id="Phobius"/>
    </source>
</evidence>
<keyword evidence="1" id="KW-0812">Transmembrane</keyword>
<evidence type="ECO:0000259" key="2">
    <source>
        <dbReference type="Pfam" id="PF12773"/>
    </source>
</evidence>
<comment type="caution">
    <text evidence="3">The sequence shown here is derived from an EMBL/GenBank/DDBJ whole genome shotgun (WGS) entry which is preliminary data.</text>
</comment>
<feature type="transmembrane region" description="Helical" evidence="1">
    <location>
        <begin position="363"/>
        <end position="387"/>
    </location>
</feature>
<feature type="domain" description="DZANK-type" evidence="2">
    <location>
        <begin position="4"/>
        <end position="79"/>
    </location>
</feature>
<feature type="transmembrane region" description="Helical" evidence="1">
    <location>
        <begin position="244"/>
        <end position="265"/>
    </location>
</feature>
<reference evidence="3" key="1">
    <citation type="submission" date="2020-10" db="EMBL/GenBank/DDBJ databases">
        <authorList>
            <person name="Gilroy R."/>
        </authorList>
    </citation>
    <scope>NUCLEOTIDE SEQUENCE</scope>
    <source>
        <strain evidence="3">23406</strain>
    </source>
</reference>